<dbReference type="Proteomes" id="UP001149165">
    <property type="component" value="Unassembled WGS sequence"/>
</dbReference>
<comment type="caution">
    <text evidence="7">The sequence shown here is derived from an EMBL/GenBank/DDBJ whole genome shotgun (WGS) entry which is preliminary data.</text>
</comment>
<dbReference type="OrthoDB" id="4116913at2759"/>
<keyword evidence="4" id="KW-0804">Transcription</keyword>
<dbReference type="EMBL" id="JAPQKH010000005">
    <property type="protein sequence ID" value="KAJ5096987.1"/>
    <property type="molecule type" value="Genomic_DNA"/>
</dbReference>
<dbReference type="CDD" id="cd12148">
    <property type="entry name" value="fungal_TF_MHR"/>
    <property type="match status" value="1"/>
</dbReference>
<dbReference type="PANTHER" id="PTHR46910:SF37">
    <property type="entry name" value="ZN(II)2CYS6 TRANSCRIPTION FACTOR (EUROFUNG)"/>
    <property type="match status" value="1"/>
</dbReference>
<organism evidence="7 8">
    <name type="scientific">Penicillium angulare</name>
    <dbReference type="NCBI Taxonomy" id="116970"/>
    <lineage>
        <taxon>Eukaryota</taxon>
        <taxon>Fungi</taxon>
        <taxon>Dikarya</taxon>
        <taxon>Ascomycota</taxon>
        <taxon>Pezizomycotina</taxon>
        <taxon>Eurotiomycetes</taxon>
        <taxon>Eurotiomycetidae</taxon>
        <taxon>Eurotiales</taxon>
        <taxon>Aspergillaceae</taxon>
        <taxon>Penicillium</taxon>
    </lineage>
</organism>
<dbReference type="GO" id="GO:0003700">
    <property type="term" value="F:DNA-binding transcription factor activity"/>
    <property type="evidence" value="ECO:0007669"/>
    <property type="project" value="InterPro"/>
</dbReference>
<evidence type="ECO:0000256" key="1">
    <source>
        <dbReference type="ARBA" id="ARBA00004123"/>
    </source>
</evidence>
<sequence length="478" mass="53002">MLQGLPDQHQSHQRTRIAFSHASGVHSKACSVPLTEPTVEIEPLRPAGTCQFLATINNIFGHVPINLRASTGLPFFAAESQQWMESCTGQKIDFDRLNLASVRTRHRSVHELGSTKEYFRHNVHPDLPDRSVVLSAFHEFISSAAHRHFPFLHPGLLPYTLETAYDQKVSEVSPDIASARACIFAFIPFSSFIIEGKPLCNGSELRGFIQEAQYLVSEILDGNATLDGIQALLMLSICRLGQISTMNSIEPMFTTSIRFIFILGGHLNLAAQETPALFQVHCRSLFWIAYVMDNEICLRTCRPPAICADYCDLTLPSESEIATEFCLPHLQIPYIQILPFLFPSDLRLASIQSKITKALHSPQAASKSDAELLKTIRELDDVVDGWHKSLQLPDDPSAFPAQGVMTRDEAFGSSFMLLVQYKYCIIAIHQMSTGCAAWIADPEALGIKLSLEVAANASRALLQQFLGAKAVFQLGGFW</sequence>
<keyword evidence="3" id="KW-0238">DNA-binding</keyword>
<dbReference type="Pfam" id="PF04082">
    <property type="entry name" value="Fungal_trans"/>
    <property type="match status" value="1"/>
</dbReference>
<feature type="domain" description="Xylanolytic transcriptional activator regulatory" evidence="6">
    <location>
        <begin position="249"/>
        <end position="322"/>
    </location>
</feature>
<reference evidence="7" key="1">
    <citation type="submission" date="2022-11" db="EMBL/GenBank/DDBJ databases">
        <authorList>
            <person name="Petersen C."/>
        </authorList>
    </citation>
    <scope>NUCLEOTIDE SEQUENCE</scope>
    <source>
        <strain evidence="7">IBT 30069</strain>
    </source>
</reference>
<keyword evidence="5" id="KW-0539">Nucleus</keyword>
<dbReference type="AlphaFoldDB" id="A0A9W9FB64"/>
<dbReference type="GO" id="GO:0005634">
    <property type="term" value="C:nucleus"/>
    <property type="evidence" value="ECO:0007669"/>
    <property type="project" value="UniProtKB-SubCell"/>
</dbReference>
<evidence type="ECO:0000313" key="8">
    <source>
        <dbReference type="Proteomes" id="UP001149165"/>
    </source>
</evidence>
<dbReference type="SMART" id="SM00906">
    <property type="entry name" value="Fungal_trans"/>
    <property type="match status" value="1"/>
</dbReference>
<evidence type="ECO:0000256" key="3">
    <source>
        <dbReference type="ARBA" id="ARBA00023125"/>
    </source>
</evidence>
<comment type="subcellular location">
    <subcellularLocation>
        <location evidence="1">Nucleus</location>
    </subcellularLocation>
</comment>
<evidence type="ECO:0000313" key="7">
    <source>
        <dbReference type="EMBL" id="KAJ5096987.1"/>
    </source>
</evidence>
<name>A0A9W9FB64_9EURO</name>
<dbReference type="GO" id="GO:0008270">
    <property type="term" value="F:zinc ion binding"/>
    <property type="evidence" value="ECO:0007669"/>
    <property type="project" value="InterPro"/>
</dbReference>
<evidence type="ECO:0000256" key="5">
    <source>
        <dbReference type="ARBA" id="ARBA00023242"/>
    </source>
</evidence>
<gene>
    <name evidence="7" type="ORF">N7456_007708</name>
</gene>
<protein>
    <recommendedName>
        <fullName evidence="6">Xylanolytic transcriptional activator regulatory domain-containing protein</fullName>
    </recommendedName>
</protein>
<keyword evidence="2" id="KW-0805">Transcription regulation</keyword>
<dbReference type="GO" id="GO:0003677">
    <property type="term" value="F:DNA binding"/>
    <property type="evidence" value="ECO:0007669"/>
    <property type="project" value="UniProtKB-KW"/>
</dbReference>
<reference evidence="7" key="2">
    <citation type="journal article" date="2023" name="IMA Fungus">
        <title>Comparative genomic study of the Penicillium genus elucidates a diverse pangenome and 15 lateral gene transfer events.</title>
        <authorList>
            <person name="Petersen C."/>
            <person name="Sorensen T."/>
            <person name="Nielsen M.R."/>
            <person name="Sondergaard T.E."/>
            <person name="Sorensen J.L."/>
            <person name="Fitzpatrick D.A."/>
            <person name="Frisvad J.C."/>
            <person name="Nielsen K.L."/>
        </authorList>
    </citation>
    <scope>NUCLEOTIDE SEQUENCE</scope>
    <source>
        <strain evidence="7">IBT 30069</strain>
    </source>
</reference>
<evidence type="ECO:0000256" key="4">
    <source>
        <dbReference type="ARBA" id="ARBA00023163"/>
    </source>
</evidence>
<keyword evidence="8" id="KW-1185">Reference proteome</keyword>
<evidence type="ECO:0000256" key="2">
    <source>
        <dbReference type="ARBA" id="ARBA00023015"/>
    </source>
</evidence>
<evidence type="ECO:0000259" key="6">
    <source>
        <dbReference type="SMART" id="SM00906"/>
    </source>
</evidence>
<dbReference type="InterPro" id="IPR007219">
    <property type="entry name" value="XnlR_reg_dom"/>
</dbReference>
<dbReference type="InterPro" id="IPR050987">
    <property type="entry name" value="AtrR-like"/>
</dbReference>
<dbReference type="GO" id="GO:0006351">
    <property type="term" value="P:DNA-templated transcription"/>
    <property type="evidence" value="ECO:0007669"/>
    <property type="project" value="InterPro"/>
</dbReference>
<proteinExistence type="predicted"/>
<accession>A0A9W9FB64</accession>
<dbReference type="PANTHER" id="PTHR46910">
    <property type="entry name" value="TRANSCRIPTION FACTOR PDR1"/>
    <property type="match status" value="1"/>
</dbReference>